<name>A0ABW3TWZ7_9BACL</name>
<sequence>MRKIIGILLLLTGFLLLFYPQFERKKFDADQQELMNAFVQLGEWEEREIAESEKLQEEEDVIAPLQLADGVKGILEIDKIDLQIALFDQATEENLLKGVGIIEPEKEIGKQNIGIAGHRSTTKGKQFNRLGELKEGDRIQIKTYDDTYTFNVTKTYVVHQSEISVLKDQTDPMITLVTCTPLGSRNPPDRLIVQAQLIEGEEVK</sequence>
<dbReference type="CDD" id="cd06166">
    <property type="entry name" value="Sortase_D_2"/>
    <property type="match status" value="1"/>
</dbReference>
<dbReference type="InterPro" id="IPR042000">
    <property type="entry name" value="Sortase_D_2"/>
</dbReference>
<evidence type="ECO:0000256" key="1">
    <source>
        <dbReference type="ARBA" id="ARBA00022801"/>
    </source>
</evidence>
<dbReference type="InterPro" id="IPR005754">
    <property type="entry name" value="Sortase"/>
</dbReference>
<reference evidence="3" key="1">
    <citation type="journal article" date="2019" name="Int. J. Syst. Evol. Microbiol.">
        <title>The Global Catalogue of Microorganisms (GCM) 10K type strain sequencing project: providing services to taxonomists for standard genome sequencing and annotation.</title>
        <authorList>
            <consortium name="The Broad Institute Genomics Platform"/>
            <consortium name="The Broad Institute Genome Sequencing Center for Infectious Disease"/>
            <person name="Wu L."/>
            <person name="Ma J."/>
        </authorList>
    </citation>
    <scope>NUCLEOTIDE SEQUENCE [LARGE SCALE GENOMIC DNA]</scope>
    <source>
        <strain evidence="3">CCUG 53915</strain>
    </source>
</reference>
<dbReference type="NCBIfam" id="TIGR01076">
    <property type="entry name" value="sortase_fam"/>
    <property type="match status" value="1"/>
</dbReference>
<dbReference type="InterPro" id="IPR023365">
    <property type="entry name" value="Sortase_dom-sf"/>
</dbReference>
<accession>A0ABW3TWZ7</accession>
<dbReference type="EMBL" id="JBHTLT010000038">
    <property type="protein sequence ID" value="MFD1205048.1"/>
    <property type="molecule type" value="Genomic_DNA"/>
</dbReference>
<evidence type="ECO:0000313" key="3">
    <source>
        <dbReference type="Proteomes" id="UP001597231"/>
    </source>
</evidence>
<dbReference type="Pfam" id="PF04203">
    <property type="entry name" value="Sortase"/>
    <property type="match status" value="1"/>
</dbReference>
<keyword evidence="1" id="KW-0378">Hydrolase</keyword>
<gene>
    <name evidence="2" type="ORF">ACFQ38_08025</name>
</gene>
<dbReference type="SUPFAM" id="SSF63817">
    <property type="entry name" value="Sortase"/>
    <property type="match status" value="1"/>
</dbReference>
<keyword evidence="3" id="KW-1185">Reference proteome</keyword>
<dbReference type="RefSeq" id="WP_336824171.1">
    <property type="nucleotide sequence ID" value="NZ_JBHTLT010000038.1"/>
</dbReference>
<protein>
    <submittedName>
        <fullName evidence="2">Class D sortase</fullName>
    </submittedName>
</protein>
<dbReference type="Gene3D" id="2.40.260.10">
    <property type="entry name" value="Sortase"/>
    <property type="match status" value="1"/>
</dbReference>
<proteinExistence type="predicted"/>
<comment type="caution">
    <text evidence="2">The sequence shown here is derived from an EMBL/GenBank/DDBJ whole genome shotgun (WGS) entry which is preliminary data.</text>
</comment>
<evidence type="ECO:0000313" key="2">
    <source>
        <dbReference type="EMBL" id="MFD1205048.1"/>
    </source>
</evidence>
<organism evidence="2 3">
    <name type="scientific">Sporosarcina contaminans</name>
    <dbReference type="NCBI Taxonomy" id="633403"/>
    <lineage>
        <taxon>Bacteria</taxon>
        <taxon>Bacillati</taxon>
        <taxon>Bacillota</taxon>
        <taxon>Bacilli</taxon>
        <taxon>Bacillales</taxon>
        <taxon>Caryophanaceae</taxon>
        <taxon>Sporosarcina</taxon>
    </lineage>
</organism>
<dbReference type="Proteomes" id="UP001597231">
    <property type="component" value="Unassembled WGS sequence"/>
</dbReference>